<dbReference type="PANTHER" id="PTHR42884">
    <property type="entry name" value="PROPROTEIN CONVERTASE SUBTILISIN/KEXIN-RELATED"/>
    <property type="match status" value="1"/>
</dbReference>
<keyword evidence="10" id="KW-0472">Membrane</keyword>
<dbReference type="CDD" id="cd04059">
    <property type="entry name" value="Peptidases_S8_Protein_convertases_Kexins_Furin-like"/>
    <property type="match status" value="1"/>
</dbReference>
<dbReference type="GO" id="GO:0000139">
    <property type="term" value="C:Golgi membrane"/>
    <property type="evidence" value="ECO:0000318"/>
    <property type="project" value="GO_Central"/>
</dbReference>
<sequence length="391" mass="42603">HGTRCAGQIAAVANNKKCIVGVAFKATIGGIRMLQEVQTDAQEAHALSFKPNFIDIYSNSWGPNDGGKIVDGPKTLTQTALLKGVTEGRRGKGSIFIWASGNGGGGPHDSCGADGYASSMYTISISGVTDKNTKPFFLEKCSSTLASAYSGGDQIGMQNIVTTDIRNQCGEHTGTSSSAPIAAALCALALQANPDLTWRDMQHIIVETSRTEPLKDAKWVTNGAGKLVSHMYGFGLMDGLAMTQLAEQWRTVPKRHTCVGPYHRVDKYVPFQKGINFNITTNGCEDVTDDVINYLEHVQVVVWLEYDFRGYLQITLESPAGTQSTLMYPRDMDYLKGAFSNWTFMSVFYWGENPRGTWKLNVTNVGLLIGNGQLFVSVCLVVFCVSFLLFV</sequence>
<dbReference type="Gene3D" id="2.60.120.260">
    <property type="entry name" value="Galactose-binding domain-like"/>
    <property type="match status" value="1"/>
</dbReference>
<dbReference type="GO" id="GO:0004252">
    <property type="term" value="F:serine-type endopeptidase activity"/>
    <property type="evidence" value="ECO:0000318"/>
    <property type="project" value="GO_Central"/>
</dbReference>
<dbReference type="OrthoDB" id="300641at2759"/>
<comment type="similarity">
    <text evidence="9">Belongs to the peptidase S8 family.</text>
</comment>
<evidence type="ECO:0000256" key="10">
    <source>
        <dbReference type="SAM" id="Phobius"/>
    </source>
</evidence>
<dbReference type="STRING" id="6412.T1G1M9"/>
<dbReference type="InterPro" id="IPR034182">
    <property type="entry name" value="Kexin/furin"/>
</dbReference>
<dbReference type="eggNOG" id="KOG3525">
    <property type="taxonomic scope" value="Eukaryota"/>
</dbReference>
<dbReference type="Pfam" id="PF01483">
    <property type="entry name" value="P_proprotein"/>
    <property type="match status" value="1"/>
</dbReference>
<dbReference type="EnsemblMetazoa" id="HelroT74170">
    <property type="protein sequence ID" value="HelroP74170"/>
    <property type="gene ID" value="HelroG74170"/>
</dbReference>
<keyword evidence="10" id="KW-1133">Transmembrane helix</keyword>
<dbReference type="GO" id="GO:0016485">
    <property type="term" value="P:protein processing"/>
    <property type="evidence" value="ECO:0000318"/>
    <property type="project" value="GO_Central"/>
</dbReference>
<dbReference type="PROSITE" id="PS00138">
    <property type="entry name" value="SUBTILASE_SER"/>
    <property type="match status" value="1"/>
</dbReference>
<evidence type="ECO:0000313" key="13">
    <source>
        <dbReference type="EnsemblMetazoa" id="HelroP74170"/>
    </source>
</evidence>
<evidence type="ECO:0000256" key="2">
    <source>
        <dbReference type="ARBA" id="ARBA00022685"/>
    </source>
</evidence>
<dbReference type="InterPro" id="IPR023828">
    <property type="entry name" value="Peptidase_S8_Ser-AS"/>
</dbReference>
<evidence type="ECO:0000256" key="7">
    <source>
        <dbReference type="ARBA" id="ARBA00023157"/>
    </source>
</evidence>
<dbReference type="Proteomes" id="UP000015101">
    <property type="component" value="Unassembled WGS sequence"/>
</dbReference>
<dbReference type="InterPro" id="IPR022398">
    <property type="entry name" value="Peptidase_S8_His-AS"/>
</dbReference>
<dbReference type="Pfam" id="PF00082">
    <property type="entry name" value="Peptidase_S8"/>
    <property type="match status" value="1"/>
</dbReference>
<keyword evidence="3" id="KW-0732">Signal</keyword>
<keyword evidence="4" id="KW-0378">Hydrolase</keyword>
<dbReference type="HOGENOM" id="CLU_002976_4_5_1"/>
<evidence type="ECO:0000259" key="11">
    <source>
        <dbReference type="PROSITE" id="PS51829"/>
    </source>
</evidence>
<evidence type="ECO:0000256" key="1">
    <source>
        <dbReference type="ARBA" id="ARBA00022670"/>
    </source>
</evidence>
<keyword evidence="10" id="KW-0812">Transmembrane</keyword>
<evidence type="ECO:0000256" key="8">
    <source>
        <dbReference type="ARBA" id="ARBA00023180"/>
    </source>
</evidence>
<dbReference type="EMBL" id="AMQM01003171">
    <property type="status" value="NOT_ANNOTATED_CDS"/>
    <property type="molecule type" value="Genomic_DNA"/>
</dbReference>
<dbReference type="SUPFAM" id="SSF49785">
    <property type="entry name" value="Galactose-binding domain-like"/>
    <property type="match status" value="1"/>
</dbReference>
<dbReference type="SUPFAM" id="SSF52743">
    <property type="entry name" value="Subtilisin-like"/>
    <property type="match status" value="1"/>
</dbReference>
<dbReference type="InterPro" id="IPR002884">
    <property type="entry name" value="P_dom"/>
</dbReference>
<comment type="caution">
    <text evidence="9">Lacks conserved residue(s) required for the propagation of feature annotation.</text>
</comment>
<accession>T1G1M9</accession>
<organism evidence="13 14">
    <name type="scientific">Helobdella robusta</name>
    <name type="common">Californian leech</name>
    <dbReference type="NCBI Taxonomy" id="6412"/>
    <lineage>
        <taxon>Eukaryota</taxon>
        <taxon>Metazoa</taxon>
        <taxon>Spiralia</taxon>
        <taxon>Lophotrochozoa</taxon>
        <taxon>Annelida</taxon>
        <taxon>Clitellata</taxon>
        <taxon>Hirudinea</taxon>
        <taxon>Rhynchobdellida</taxon>
        <taxon>Glossiphoniidae</taxon>
        <taxon>Helobdella</taxon>
    </lineage>
</organism>
<dbReference type="PANTHER" id="PTHR42884:SF23">
    <property type="entry name" value="FURIN-LIKE PROTEASE 2"/>
    <property type="match status" value="1"/>
</dbReference>
<feature type="domain" description="P/Homo B" evidence="11">
    <location>
        <begin position="251"/>
        <end position="391"/>
    </location>
</feature>
<evidence type="ECO:0000256" key="9">
    <source>
        <dbReference type="PROSITE-ProRule" id="PRU01240"/>
    </source>
</evidence>
<evidence type="ECO:0000256" key="4">
    <source>
        <dbReference type="ARBA" id="ARBA00022801"/>
    </source>
</evidence>
<keyword evidence="1" id="KW-0645">Protease</keyword>
<evidence type="ECO:0000313" key="14">
    <source>
        <dbReference type="Proteomes" id="UP000015101"/>
    </source>
</evidence>
<dbReference type="AlphaFoldDB" id="T1G1M9"/>
<keyword evidence="7" id="KW-1015">Disulfide bond</keyword>
<evidence type="ECO:0000313" key="12">
    <source>
        <dbReference type="EMBL" id="ESO09142.1"/>
    </source>
</evidence>
<dbReference type="InterPro" id="IPR000209">
    <property type="entry name" value="Peptidase_S8/S53_dom"/>
</dbReference>
<dbReference type="PROSITE" id="PS51892">
    <property type="entry name" value="SUBTILASE"/>
    <property type="match status" value="1"/>
</dbReference>
<dbReference type="KEGG" id="hro:HELRODRAFT_74170"/>
<dbReference type="Gene3D" id="3.40.50.200">
    <property type="entry name" value="Peptidase S8/S53 domain"/>
    <property type="match status" value="1"/>
</dbReference>
<keyword evidence="5" id="KW-0720">Serine protease</keyword>
<dbReference type="CTD" id="20214977"/>
<keyword evidence="6" id="KW-0865">Zymogen</keyword>
<keyword evidence="14" id="KW-1185">Reference proteome</keyword>
<dbReference type="InterPro" id="IPR008979">
    <property type="entry name" value="Galactose-bd-like_sf"/>
</dbReference>
<keyword evidence="2" id="KW-0165">Cleavage on pair of basic residues</keyword>
<dbReference type="PROSITE" id="PS00137">
    <property type="entry name" value="SUBTILASE_HIS"/>
    <property type="match status" value="1"/>
</dbReference>
<gene>
    <name evidence="13" type="primary">20214977</name>
    <name evidence="12" type="ORF">HELRODRAFT_74170</name>
</gene>
<evidence type="ECO:0000256" key="3">
    <source>
        <dbReference type="ARBA" id="ARBA00022729"/>
    </source>
</evidence>
<proteinExistence type="inferred from homology"/>
<reference evidence="12 14" key="2">
    <citation type="journal article" date="2013" name="Nature">
        <title>Insights into bilaterian evolution from three spiralian genomes.</title>
        <authorList>
            <person name="Simakov O."/>
            <person name="Marletaz F."/>
            <person name="Cho S.J."/>
            <person name="Edsinger-Gonzales E."/>
            <person name="Havlak P."/>
            <person name="Hellsten U."/>
            <person name="Kuo D.H."/>
            <person name="Larsson T."/>
            <person name="Lv J."/>
            <person name="Arendt D."/>
            <person name="Savage R."/>
            <person name="Osoegawa K."/>
            <person name="de Jong P."/>
            <person name="Grimwood J."/>
            <person name="Chapman J.A."/>
            <person name="Shapiro H."/>
            <person name="Aerts A."/>
            <person name="Otillar R.P."/>
            <person name="Terry A.Y."/>
            <person name="Boore J.L."/>
            <person name="Grigoriev I.V."/>
            <person name="Lindberg D.R."/>
            <person name="Seaver E.C."/>
            <person name="Weisblat D.A."/>
            <person name="Putnam N.H."/>
            <person name="Rokhsar D.S."/>
        </authorList>
    </citation>
    <scope>NUCLEOTIDE SEQUENCE</scope>
</reference>
<keyword evidence="8" id="KW-0325">Glycoprotein</keyword>
<dbReference type="PROSITE" id="PS51829">
    <property type="entry name" value="P_HOMO_B"/>
    <property type="match status" value="1"/>
</dbReference>
<protein>
    <recommendedName>
        <fullName evidence="11">P/Homo B domain-containing protein</fullName>
    </recommendedName>
</protein>
<evidence type="ECO:0000256" key="6">
    <source>
        <dbReference type="ARBA" id="ARBA00023145"/>
    </source>
</evidence>
<name>T1G1M9_HELRO</name>
<dbReference type="FunFam" id="2.60.120.260:FF:000006">
    <property type="entry name" value="Proprotein convertase subtilisin/kexin type 5"/>
    <property type="match status" value="1"/>
</dbReference>
<dbReference type="GeneID" id="20214977"/>
<reference evidence="14" key="1">
    <citation type="submission" date="2012-12" db="EMBL/GenBank/DDBJ databases">
        <authorList>
            <person name="Hellsten U."/>
            <person name="Grimwood J."/>
            <person name="Chapman J.A."/>
            <person name="Shapiro H."/>
            <person name="Aerts A."/>
            <person name="Otillar R.P."/>
            <person name="Terry A.Y."/>
            <person name="Boore J.L."/>
            <person name="Simakov O."/>
            <person name="Marletaz F."/>
            <person name="Cho S.-J."/>
            <person name="Edsinger-Gonzales E."/>
            <person name="Havlak P."/>
            <person name="Kuo D.-H."/>
            <person name="Larsson T."/>
            <person name="Lv J."/>
            <person name="Arendt D."/>
            <person name="Savage R."/>
            <person name="Osoegawa K."/>
            <person name="de Jong P."/>
            <person name="Lindberg D.R."/>
            <person name="Seaver E.C."/>
            <person name="Weisblat D.A."/>
            <person name="Putnam N.H."/>
            <person name="Grigoriev I.V."/>
            <person name="Rokhsar D.S."/>
        </authorList>
    </citation>
    <scope>NUCLEOTIDE SEQUENCE</scope>
</reference>
<dbReference type="InParanoid" id="T1G1M9"/>
<dbReference type="RefSeq" id="XP_009013164.1">
    <property type="nucleotide sequence ID" value="XM_009014916.1"/>
</dbReference>
<dbReference type="EMBL" id="KB096023">
    <property type="protein sequence ID" value="ESO09142.1"/>
    <property type="molecule type" value="Genomic_DNA"/>
</dbReference>
<dbReference type="InterPro" id="IPR036852">
    <property type="entry name" value="Peptidase_S8/S53_dom_sf"/>
</dbReference>
<reference evidence="13" key="3">
    <citation type="submission" date="2015-06" db="UniProtKB">
        <authorList>
            <consortium name="EnsemblMetazoa"/>
        </authorList>
    </citation>
    <scope>IDENTIFICATION</scope>
</reference>
<feature type="transmembrane region" description="Helical" evidence="10">
    <location>
        <begin position="371"/>
        <end position="390"/>
    </location>
</feature>
<dbReference type="GO" id="GO:0005802">
    <property type="term" value="C:trans-Golgi network"/>
    <property type="evidence" value="ECO:0000318"/>
    <property type="project" value="GO_Central"/>
</dbReference>
<dbReference type="OMA" id="MIVEYSI"/>
<evidence type="ECO:0000256" key="5">
    <source>
        <dbReference type="ARBA" id="ARBA00022825"/>
    </source>
</evidence>